<proteinExistence type="predicted"/>
<organism evidence="1 2">
    <name type="scientific">Amycolatopsis dongchuanensis</name>
    <dbReference type="NCBI Taxonomy" id="1070866"/>
    <lineage>
        <taxon>Bacteria</taxon>
        <taxon>Bacillati</taxon>
        <taxon>Actinomycetota</taxon>
        <taxon>Actinomycetes</taxon>
        <taxon>Pseudonocardiales</taxon>
        <taxon>Pseudonocardiaceae</taxon>
        <taxon>Amycolatopsis</taxon>
    </lineage>
</organism>
<evidence type="ECO:0000313" key="2">
    <source>
        <dbReference type="Proteomes" id="UP001500192"/>
    </source>
</evidence>
<gene>
    <name evidence="1" type="ORF">GCM10023214_27770</name>
</gene>
<keyword evidence="2" id="KW-1185">Reference proteome</keyword>
<sequence length="74" mass="7231">MAIRSGAISTPPHNSRWTSGAVPFLAIVAIQGAVAGSDTGCPPDTANAGVTADMARASAVAQTAKVLAGKGNLL</sequence>
<comment type="caution">
    <text evidence="1">The sequence shown here is derived from an EMBL/GenBank/DDBJ whole genome shotgun (WGS) entry which is preliminary data.</text>
</comment>
<name>A0ABP9QHL2_9PSEU</name>
<accession>A0ABP9QHL2</accession>
<evidence type="ECO:0000313" key="1">
    <source>
        <dbReference type="EMBL" id="GAA5161940.1"/>
    </source>
</evidence>
<dbReference type="Proteomes" id="UP001500192">
    <property type="component" value="Unassembled WGS sequence"/>
</dbReference>
<reference evidence="2" key="1">
    <citation type="journal article" date="2019" name="Int. J. Syst. Evol. Microbiol.">
        <title>The Global Catalogue of Microorganisms (GCM) 10K type strain sequencing project: providing services to taxonomists for standard genome sequencing and annotation.</title>
        <authorList>
            <consortium name="The Broad Institute Genomics Platform"/>
            <consortium name="The Broad Institute Genome Sequencing Center for Infectious Disease"/>
            <person name="Wu L."/>
            <person name="Ma J."/>
        </authorList>
    </citation>
    <scope>NUCLEOTIDE SEQUENCE [LARGE SCALE GENOMIC DNA]</scope>
    <source>
        <strain evidence="2">JCM 18054</strain>
    </source>
</reference>
<dbReference type="EMBL" id="BAABIB010000061">
    <property type="protein sequence ID" value="GAA5161940.1"/>
    <property type="molecule type" value="Genomic_DNA"/>
</dbReference>
<protein>
    <submittedName>
        <fullName evidence="1">Uncharacterized protein</fullName>
    </submittedName>
</protein>